<evidence type="ECO:0000256" key="1">
    <source>
        <dbReference type="ARBA" id="ARBA00008455"/>
    </source>
</evidence>
<protein>
    <submittedName>
        <fullName evidence="7">Uncharacterized protein</fullName>
    </submittedName>
</protein>
<dbReference type="SUPFAM" id="SSF54001">
    <property type="entry name" value="Cysteine proteinases"/>
    <property type="match status" value="1"/>
</dbReference>
<dbReference type="Pfam" id="PF00112">
    <property type="entry name" value="Peptidase_C1"/>
    <property type="match status" value="1"/>
</dbReference>
<dbReference type="RefSeq" id="XP_022650873.1">
    <property type="nucleotide sequence ID" value="XM_022795138.1"/>
</dbReference>
<dbReference type="AlphaFoldDB" id="A0A7M7JEI8"/>
<dbReference type="InterPro" id="IPR025660">
    <property type="entry name" value="Pept_his_AS"/>
</dbReference>
<dbReference type="Pfam" id="PF08246">
    <property type="entry name" value="Inhibitor_I29"/>
    <property type="match status" value="1"/>
</dbReference>
<dbReference type="SMART" id="SM00645">
    <property type="entry name" value="Pept_C1"/>
    <property type="match status" value="1"/>
</dbReference>
<accession>A0A7M7JEI8</accession>
<evidence type="ECO:0000259" key="5">
    <source>
        <dbReference type="SMART" id="SM00645"/>
    </source>
</evidence>
<sequence>MSVSVLFKVYQRRCTHYVNADSAVRPLLRLYSVCYYPQHVSLSLEADSRSIKSCWSQLRVDALTVSFEQLMKWVFLLGFVASARAAITQEQIYDAEFQHFKERYGKTYGSKAVEAKRREIYIDNSRMIVAHNARYDRSEVSYRLKMNQFGDMPHDEFLAMFGRYVQINNTHLGSTWIEPKFVEMPDSVDWRERGAVTRVKNQGSCGSSWAFAATGAVEGQMFRKTGKLISLSEQSLIDCSKRYGNYGCDGGNIDEAFETIRETPGIVTEDKYPYQAKESRCRFRPQYKGADVTGYVNIPPGNEHALTKAVATYGPIAVSLDIDGHFKFYQDGVYSPTECSSKKLSHAMLVVGYGQTDDRPRINYYIVKNSWGKTWGKEGYVFIARNANNKCGIASEASFPLI</sequence>
<dbReference type="Gene3D" id="3.90.70.10">
    <property type="entry name" value="Cysteine proteinases"/>
    <property type="match status" value="1"/>
</dbReference>
<dbReference type="FunFam" id="3.90.70.10:FF:000006">
    <property type="entry name" value="Cathepsin S"/>
    <property type="match status" value="1"/>
</dbReference>
<evidence type="ECO:0000256" key="4">
    <source>
        <dbReference type="ARBA" id="ARBA00022807"/>
    </source>
</evidence>
<keyword evidence="4" id="KW-0788">Thiol protease</keyword>
<evidence type="ECO:0000256" key="3">
    <source>
        <dbReference type="ARBA" id="ARBA00022801"/>
    </source>
</evidence>
<dbReference type="InterPro" id="IPR000668">
    <property type="entry name" value="Peptidase_C1A_C"/>
</dbReference>
<evidence type="ECO:0000313" key="7">
    <source>
        <dbReference type="EnsemblMetazoa" id="XP_022650873"/>
    </source>
</evidence>
<proteinExistence type="inferred from homology"/>
<dbReference type="GO" id="GO:0006508">
    <property type="term" value="P:proteolysis"/>
    <property type="evidence" value="ECO:0007669"/>
    <property type="project" value="UniProtKB-KW"/>
</dbReference>
<dbReference type="InterPro" id="IPR038765">
    <property type="entry name" value="Papain-like_cys_pep_sf"/>
</dbReference>
<dbReference type="PANTHER" id="PTHR12411">
    <property type="entry name" value="CYSTEINE PROTEASE FAMILY C1-RELATED"/>
    <property type="match status" value="1"/>
</dbReference>
<dbReference type="InterPro" id="IPR013201">
    <property type="entry name" value="Prot_inhib_I29"/>
</dbReference>
<dbReference type="EnsemblMetazoa" id="XM_022795138">
    <property type="protein sequence ID" value="XP_022650873"/>
    <property type="gene ID" value="LOC111245998"/>
</dbReference>
<keyword evidence="2" id="KW-0645">Protease</keyword>
<dbReference type="SMART" id="SM00848">
    <property type="entry name" value="Inhibitor_I29"/>
    <property type="match status" value="1"/>
</dbReference>
<evidence type="ECO:0000259" key="6">
    <source>
        <dbReference type="SMART" id="SM00848"/>
    </source>
</evidence>
<name>A0A7M7JEI8_VARDE</name>
<dbReference type="InterPro" id="IPR013128">
    <property type="entry name" value="Peptidase_C1A"/>
</dbReference>
<reference evidence="7" key="1">
    <citation type="submission" date="2021-01" db="UniProtKB">
        <authorList>
            <consortium name="EnsemblMetazoa"/>
        </authorList>
    </citation>
    <scope>IDENTIFICATION</scope>
</reference>
<dbReference type="PROSITE" id="PS00639">
    <property type="entry name" value="THIOL_PROTEASE_HIS"/>
    <property type="match status" value="1"/>
</dbReference>
<feature type="domain" description="Cathepsin propeptide inhibitor" evidence="6">
    <location>
        <begin position="97"/>
        <end position="157"/>
    </location>
</feature>
<dbReference type="GO" id="GO:0008234">
    <property type="term" value="F:cysteine-type peptidase activity"/>
    <property type="evidence" value="ECO:0007669"/>
    <property type="project" value="UniProtKB-KW"/>
</dbReference>
<evidence type="ECO:0000256" key="2">
    <source>
        <dbReference type="ARBA" id="ARBA00022670"/>
    </source>
</evidence>
<dbReference type="CDD" id="cd02248">
    <property type="entry name" value="Peptidase_C1A"/>
    <property type="match status" value="1"/>
</dbReference>
<dbReference type="PRINTS" id="PR00705">
    <property type="entry name" value="PAPAIN"/>
</dbReference>
<dbReference type="InterPro" id="IPR039417">
    <property type="entry name" value="Peptidase_C1A_papain-like"/>
</dbReference>
<evidence type="ECO:0000313" key="8">
    <source>
        <dbReference type="Proteomes" id="UP000594260"/>
    </source>
</evidence>
<keyword evidence="8" id="KW-1185">Reference proteome</keyword>
<dbReference type="KEGG" id="vde:111245998"/>
<dbReference type="InParanoid" id="A0A7M7JEI8"/>
<dbReference type="OMA" id="ATHLHHY"/>
<dbReference type="GeneID" id="111245998"/>
<feature type="domain" description="Peptidase C1A papain C-terminal" evidence="5">
    <location>
        <begin position="184"/>
        <end position="401"/>
    </location>
</feature>
<organism evidence="7 8">
    <name type="scientific">Varroa destructor</name>
    <name type="common">Honeybee mite</name>
    <dbReference type="NCBI Taxonomy" id="109461"/>
    <lineage>
        <taxon>Eukaryota</taxon>
        <taxon>Metazoa</taxon>
        <taxon>Ecdysozoa</taxon>
        <taxon>Arthropoda</taxon>
        <taxon>Chelicerata</taxon>
        <taxon>Arachnida</taxon>
        <taxon>Acari</taxon>
        <taxon>Parasitiformes</taxon>
        <taxon>Mesostigmata</taxon>
        <taxon>Gamasina</taxon>
        <taxon>Dermanyssoidea</taxon>
        <taxon>Varroidae</taxon>
        <taxon>Varroa</taxon>
    </lineage>
</organism>
<keyword evidence="3" id="KW-0378">Hydrolase</keyword>
<dbReference type="Proteomes" id="UP000594260">
    <property type="component" value="Unplaced"/>
</dbReference>
<comment type="similarity">
    <text evidence="1">Belongs to the peptidase C1 family.</text>
</comment>